<sequence length="297" mass="33615">MVNTTKLLLGLTFVLVLLIVDVLVSYFTGTLGEGVATFLIQALGTVATLLFVGATFLTVRQNRKTIQELRKDREKQVVIDELQYVIQPAIDRLAGNIEKLEAGFVGWKPGDQAFPADEQWEPEGGLSIQKPLSKTQTDEAALLRSKERHPELHSELESYDTTVDDLTAAARDVVRTAGPELTAKVERDVPRFDFSRGSMSVDPPRLLSYLLDGEGREYRDLHTGWSQLLEQRGDEFRALLDEVALEERQQLRNEKRRTLAESRRLRSDLIEIRNTLQEEYGISVNEFTRENLVESAT</sequence>
<evidence type="ECO:0000313" key="2">
    <source>
        <dbReference type="EMBL" id="QCD65644.1"/>
    </source>
</evidence>
<keyword evidence="1" id="KW-0472">Membrane</keyword>
<evidence type="ECO:0000256" key="1">
    <source>
        <dbReference type="SAM" id="Phobius"/>
    </source>
</evidence>
<proteinExistence type="predicted"/>
<dbReference type="GeneID" id="42178945"/>
<name>A0A4D6KCE0_9EURY</name>
<keyword evidence="1" id="KW-1133">Transmembrane helix</keyword>
<dbReference type="RefSeq" id="WP_015762012.1">
    <property type="nucleotide sequence ID" value="NZ_CP039375.1"/>
</dbReference>
<evidence type="ECO:0000313" key="3">
    <source>
        <dbReference type="Proteomes" id="UP000297053"/>
    </source>
</evidence>
<keyword evidence="1" id="KW-0812">Transmembrane</keyword>
<reference evidence="2 3" key="2">
    <citation type="submission" date="2019-04" db="EMBL/GenBank/DDBJ databases">
        <authorList>
            <person name="Yang S."/>
            <person name="Wei W."/>
        </authorList>
    </citation>
    <scope>NUCLEOTIDE SEQUENCE [LARGE SCALE GENOMIC DNA]</scope>
    <source>
        <strain evidence="3">ZP60</strain>
    </source>
</reference>
<reference evidence="2 3" key="1">
    <citation type="submission" date="2019-04" db="EMBL/GenBank/DDBJ databases">
        <title>Complete genome sequence of Arthrobacter sp. ZXY-2 associated with effective atrazine degradation and salt adaptation.</title>
        <authorList>
            <person name="Zhao X."/>
        </authorList>
    </citation>
    <scope>NUCLEOTIDE SEQUENCE [LARGE SCALE GENOMIC DNA]</scope>
    <source>
        <strain evidence="3">ZP60</strain>
    </source>
</reference>
<dbReference type="AlphaFoldDB" id="A0A4D6KCE0"/>
<gene>
    <name evidence="2" type="ORF">E5139_08375</name>
</gene>
<organism evidence="2 3">
    <name type="scientific">Halomicrobium mukohataei</name>
    <dbReference type="NCBI Taxonomy" id="57705"/>
    <lineage>
        <taxon>Archaea</taxon>
        <taxon>Methanobacteriati</taxon>
        <taxon>Methanobacteriota</taxon>
        <taxon>Stenosarchaea group</taxon>
        <taxon>Halobacteria</taxon>
        <taxon>Halobacteriales</taxon>
        <taxon>Haloarculaceae</taxon>
        <taxon>Halomicrobium</taxon>
    </lineage>
</organism>
<dbReference type="OMA" id="NEFTREN"/>
<feature type="transmembrane region" description="Helical" evidence="1">
    <location>
        <begin position="7"/>
        <end position="27"/>
    </location>
</feature>
<dbReference type="Proteomes" id="UP000297053">
    <property type="component" value="Chromosome"/>
</dbReference>
<feature type="transmembrane region" description="Helical" evidence="1">
    <location>
        <begin position="39"/>
        <end position="59"/>
    </location>
</feature>
<protein>
    <submittedName>
        <fullName evidence="2">Uncharacterized protein</fullName>
    </submittedName>
</protein>
<accession>A0A4D6KCE0</accession>
<dbReference type="KEGG" id="halz:E5139_08375"/>
<dbReference type="EMBL" id="CP039375">
    <property type="protein sequence ID" value="QCD65644.1"/>
    <property type="molecule type" value="Genomic_DNA"/>
</dbReference>